<sequence>MRALLFSTLIVALLGSTSAFADGPSTLGYADNHSIEPVLVYVNAHGQVTDFTPAYSLTPELMRLLRANLNDMIHTPATDKNGKPVSTQFVINVSLQTTPRSSGGYDAQFTYVSANPVPAGKWYWSHDSTGRLGLASRDVAAAFQGISDGPPMTANNGGFNPPHTSSGGGSSGGGHH</sequence>
<name>A0ABW8IXN6_9GAMM</name>
<gene>
    <name evidence="3" type="ORF">ISP13_14635</name>
</gene>
<reference evidence="3 4" key="1">
    <citation type="submission" date="2020-10" db="EMBL/GenBank/DDBJ databases">
        <title>Phylogeny of dyella-like bacteria.</title>
        <authorList>
            <person name="Fu J."/>
        </authorList>
    </citation>
    <scope>NUCLEOTIDE SEQUENCE [LARGE SCALE GENOMIC DNA]</scope>
    <source>
        <strain evidence="3 4">DHOB07</strain>
    </source>
</reference>
<feature type="chain" id="PRO_5046206052" evidence="2">
    <location>
        <begin position="22"/>
        <end position="176"/>
    </location>
</feature>
<organism evidence="3 4">
    <name type="scientific">Dyella lipolytica</name>
    <dbReference type="NCBI Taxonomy" id="1867835"/>
    <lineage>
        <taxon>Bacteria</taxon>
        <taxon>Pseudomonadati</taxon>
        <taxon>Pseudomonadota</taxon>
        <taxon>Gammaproteobacteria</taxon>
        <taxon>Lysobacterales</taxon>
        <taxon>Rhodanobacteraceae</taxon>
        <taxon>Dyella</taxon>
    </lineage>
</organism>
<dbReference type="Proteomes" id="UP001620405">
    <property type="component" value="Unassembled WGS sequence"/>
</dbReference>
<proteinExistence type="predicted"/>
<comment type="caution">
    <text evidence="3">The sequence shown here is derived from an EMBL/GenBank/DDBJ whole genome shotgun (WGS) entry which is preliminary data.</text>
</comment>
<evidence type="ECO:0000313" key="3">
    <source>
        <dbReference type="EMBL" id="MFK2874777.1"/>
    </source>
</evidence>
<evidence type="ECO:0000313" key="4">
    <source>
        <dbReference type="Proteomes" id="UP001620405"/>
    </source>
</evidence>
<evidence type="ECO:0000256" key="2">
    <source>
        <dbReference type="SAM" id="SignalP"/>
    </source>
</evidence>
<keyword evidence="4" id="KW-1185">Reference proteome</keyword>
<feature type="region of interest" description="Disordered" evidence="1">
    <location>
        <begin position="145"/>
        <end position="176"/>
    </location>
</feature>
<feature type="compositionally biased region" description="Gly residues" evidence="1">
    <location>
        <begin position="166"/>
        <end position="176"/>
    </location>
</feature>
<dbReference type="EMBL" id="JADIKG010000013">
    <property type="protein sequence ID" value="MFK2874777.1"/>
    <property type="molecule type" value="Genomic_DNA"/>
</dbReference>
<accession>A0ABW8IXN6</accession>
<feature type="signal peptide" evidence="2">
    <location>
        <begin position="1"/>
        <end position="21"/>
    </location>
</feature>
<keyword evidence="2" id="KW-0732">Signal</keyword>
<protein>
    <submittedName>
        <fullName evidence="3">Uncharacterized protein</fullName>
    </submittedName>
</protein>
<evidence type="ECO:0000256" key="1">
    <source>
        <dbReference type="SAM" id="MobiDB-lite"/>
    </source>
</evidence>
<dbReference type="RefSeq" id="WP_284396519.1">
    <property type="nucleotide sequence ID" value="NZ_BSNQ01000003.1"/>
</dbReference>
<feature type="compositionally biased region" description="Polar residues" evidence="1">
    <location>
        <begin position="153"/>
        <end position="164"/>
    </location>
</feature>